<evidence type="ECO:0000313" key="1">
    <source>
        <dbReference type="EMBL" id="SEA26965.1"/>
    </source>
</evidence>
<proteinExistence type="predicted"/>
<organism evidence="1 2">
    <name type="scientific">Acidovorax soli</name>
    <dbReference type="NCBI Taxonomy" id="592050"/>
    <lineage>
        <taxon>Bacteria</taxon>
        <taxon>Pseudomonadati</taxon>
        <taxon>Pseudomonadota</taxon>
        <taxon>Betaproteobacteria</taxon>
        <taxon>Burkholderiales</taxon>
        <taxon>Comamonadaceae</taxon>
        <taxon>Acidovorax</taxon>
    </lineage>
</organism>
<dbReference type="PANTHER" id="PTHR41791">
    <property type="entry name" value="SSL7039 PROTEIN"/>
    <property type="match status" value="1"/>
</dbReference>
<sequence>MYSVIETEQFAQWMTGVKDKPTRIRLARRGLLGDVAPVGEGVSEMREFFGPGWRMYYVMQGTTLILMPGGGAKFTQERDIERTKTLALELQNEQDQDPPV</sequence>
<dbReference type="InterPro" id="IPR014056">
    <property type="entry name" value="TypeIITA-like_toxin_pred"/>
</dbReference>
<dbReference type="AlphaFoldDB" id="A0A1H3ZTM1"/>
<dbReference type="Proteomes" id="UP000199002">
    <property type="component" value="Unassembled WGS sequence"/>
</dbReference>
<reference evidence="2" key="1">
    <citation type="submission" date="2016-10" db="EMBL/GenBank/DDBJ databases">
        <authorList>
            <person name="Varghese N."/>
            <person name="Submissions S."/>
        </authorList>
    </citation>
    <scope>NUCLEOTIDE SEQUENCE [LARGE SCALE GENOMIC DNA]</scope>
    <source>
        <strain evidence="2">DSM 25157</strain>
    </source>
</reference>
<name>A0A1H3ZTM1_9BURK</name>
<dbReference type="RefSeq" id="WP_092697881.1">
    <property type="nucleotide sequence ID" value="NZ_CAXIQL010000029.1"/>
</dbReference>
<protein>
    <submittedName>
        <fullName evidence="1">Putative addiction module killer protein</fullName>
    </submittedName>
</protein>
<evidence type="ECO:0000313" key="2">
    <source>
        <dbReference type="Proteomes" id="UP000199002"/>
    </source>
</evidence>
<dbReference type="NCBIfam" id="TIGR02683">
    <property type="entry name" value="upstrm_HI1419"/>
    <property type="match status" value="1"/>
</dbReference>
<dbReference type="GeneID" id="34232826"/>
<dbReference type="PANTHER" id="PTHR41791:SF1">
    <property type="entry name" value="SSL7039 PROTEIN"/>
    <property type="match status" value="1"/>
</dbReference>
<keyword evidence="2" id="KW-1185">Reference proteome</keyword>
<accession>A0A1H3ZTM1</accession>
<dbReference type="PIRSF" id="PIRSF028744">
    <property type="entry name" value="Addict_mod_HI1419"/>
    <property type="match status" value="1"/>
</dbReference>
<dbReference type="STRING" id="592050.SAMN05421875_108115"/>
<gene>
    <name evidence="1" type="ORF">SAMN05421875_108115</name>
</gene>
<dbReference type="EMBL" id="FNQJ01000008">
    <property type="protein sequence ID" value="SEA26965.1"/>
    <property type="molecule type" value="Genomic_DNA"/>
</dbReference>